<dbReference type="InterPro" id="IPR037151">
    <property type="entry name" value="AlkB-like_sf"/>
</dbReference>
<name>A0ABP9K2T6_9SPHN</name>
<organism evidence="2 3">
    <name type="scientific">Erythrobacter westpacificensis</name>
    <dbReference type="NCBI Taxonomy" id="1055231"/>
    <lineage>
        <taxon>Bacteria</taxon>
        <taxon>Pseudomonadati</taxon>
        <taxon>Pseudomonadota</taxon>
        <taxon>Alphaproteobacteria</taxon>
        <taxon>Sphingomonadales</taxon>
        <taxon>Erythrobacteraceae</taxon>
        <taxon>Erythrobacter/Porphyrobacter group</taxon>
        <taxon>Erythrobacter</taxon>
    </lineage>
</organism>
<evidence type="ECO:0000313" key="3">
    <source>
        <dbReference type="Proteomes" id="UP001500518"/>
    </source>
</evidence>
<dbReference type="InterPro" id="IPR005123">
    <property type="entry name" value="Oxoglu/Fe-dep_dioxygenase_dom"/>
</dbReference>
<accession>A0ABP9K2T6</accession>
<keyword evidence="3" id="KW-1185">Reference proteome</keyword>
<gene>
    <name evidence="2" type="ORF">GCM10023208_08910</name>
</gene>
<sequence>MTQQIDLFSDSPTLPPVGGLQVIADAIDAGEEQALSARIDAAPLEPFRFGQWTGKRMTAHYGSAYDYQRSRPIPAPPMPPWLLDLRERLGEWFRIAPVALQQALLIRYDPGAGIGWHRDRPQYGEVIGLSLGAPATLRLRQRLPDGGFARHAVPLAPRAAYLLSGEVRESWEHSIVPMEQTRRSITFRTMR</sequence>
<dbReference type="GO" id="GO:0051213">
    <property type="term" value="F:dioxygenase activity"/>
    <property type="evidence" value="ECO:0007669"/>
    <property type="project" value="UniProtKB-KW"/>
</dbReference>
<dbReference type="PANTHER" id="PTHR12463:SF1">
    <property type="entry name" value="2-OXOGLUTARATE AND FE-DEPENDENT OXYGENASE FAMILY PROTEIN"/>
    <property type="match status" value="1"/>
</dbReference>
<dbReference type="PANTHER" id="PTHR12463">
    <property type="entry name" value="OXYGENASE-RELATED"/>
    <property type="match status" value="1"/>
</dbReference>
<dbReference type="InterPro" id="IPR032857">
    <property type="entry name" value="ALKBH4"/>
</dbReference>
<comment type="caution">
    <text evidence="2">The sequence shown here is derived from an EMBL/GenBank/DDBJ whole genome shotgun (WGS) entry which is preliminary data.</text>
</comment>
<dbReference type="Proteomes" id="UP001500518">
    <property type="component" value="Unassembled WGS sequence"/>
</dbReference>
<feature type="domain" description="Fe2OG dioxygenase" evidence="1">
    <location>
        <begin position="99"/>
        <end position="191"/>
    </location>
</feature>
<dbReference type="InterPro" id="IPR027450">
    <property type="entry name" value="AlkB-like"/>
</dbReference>
<dbReference type="RefSeq" id="WP_346031926.1">
    <property type="nucleotide sequence ID" value="NZ_BAABHV010000008.1"/>
</dbReference>
<dbReference type="EMBL" id="BAABHV010000008">
    <property type="protein sequence ID" value="GAA5050136.1"/>
    <property type="molecule type" value="Genomic_DNA"/>
</dbReference>
<dbReference type="PROSITE" id="PS51471">
    <property type="entry name" value="FE2OG_OXY"/>
    <property type="match status" value="1"/>
</dbReference>
<dbReference type="Gene3D" id="2.60.120.590">
    <property type="entry name" value="Alpha-ketoglutarate-dependent dioxygenase AlkB-like"/>
    <property type="match status" value="1"/>
</dbReference>
<reference evidence="3" key="1">
    <citation type="journal article" date="2019" name="Int. J. Syst. Evol. Microbiol.">
        <title>The Global Catalogue of Microorganisms (GCM) 10K type strain sequencing project: providing services to taxonomists for standard genome sequencing and annotation.</title>
        <authorList>
            <consortium name="The Broad Institute Genomics Platform"/>
            <consortium name="The Broad Institute Genome Sequencing Center for Infectious Disease"/>
            <person name="Wu L."/>
            <person name="Ma J."/>
        </authorList>
    </citation>
    <scope>NUCLEOTIDE SEQUENCE [LARGE SCALE GENOMIC DNA]</scope>
    <source>
        <strain evidence="3">JCM 18014</strain>
    </source>
</reference>
<proteinExistence type="predicted"/>
<evidence type="ECO:0000313" key="2">
    <source>
        <dbReference type="EMBL" id="GAA5050136.1"/>
    </source>
</evidence>
<evidence type="ECO:0000259" key="1">
    <source>
        <dbReference type="PROSITE" id="PS51471"/>
    </source>
</evidence>
<keyword evidence="2" id="KW-0560">Oxidoreductase</keyword>
<dbReference type="SUPFAM" id="SSF51197">
    <property type="entry name" value="Clavaminate synthase-like"/>
    <property type="match status" value="1"/>
</dbReference>
<keyword evidence="2" id="KW-0223">Dioxygenase</keyword>
<dbReference type="Pfam" id="PF13532">
    <property type="entry name" value="2OG-FeII_Oxy_2"/>
    <property type="match status" value="1"/>
</dbReference>
<protein>
    <submittedName>
        <fullName evidence="2">Alpha-ketoglutarate-dependent dioxygenase AlkB</fullName>
    </submittedName>
</protein>